<feature type="chain" id="PRO_5019099533" evidence="7">
    <location>
        <begin position="18"/>
        <end position="477"/>
    </location>
</feature>
<evidence type="ECO:0000256" key="4">
    <source>
        <dbReference type="ARBA" id="ARBA00022729"/>
    </source>
</evidence>
<dbReference type="GO" id="GO:0004065">
    <property type="term" value="F:arylsulfatase activity"/>
    <property type="evidence" value="ECO:0007669"/>
    <property type="project" value="TreeGrafter"/>
</dbReference>
<dbReference type="PANTHER" id="PTHR42693:SF42">
    <property type="entry name" value="ARYLSULFATASE G"/>
    <property type="match status" value="1"/>
</dbReference>
<evidence type="ECO:0000259" key="8">
    <source>
        <dbReference type="Pfam" id="PF00884"/>
    </source>
</evidence>
<evidence type="ECO:0000256" key="5">
    <source>
        <dbReference type="ARBA" id="ARBA00022801"/>
    </source>
</evidence>
<dbReference type="Gene3D" id="3.30.1120.10">
    <property type="match status" value="1"/>
</dbReference>
<dbReference type="CDD" id="cd16144">
    <property type="entry name" value="ARS_like"/>
    <property type="match status" value="1"/>
</dbReference>
<dbReference type="InterPro" id="IPR000917">
    <property type="entry name" value="Sulfatase_N"/>
</dbReference>
<evidence type="ECO:0000256" key="3">
    <source>
        <dbReference type="ARBA" id="ARBA00022723"/>
    </source>
</evidence>
<gene>
    <name evidence="9" type="ORF">DYU11_15780</name>
</gene>
<dbReference type="InterPro" id="IPR024607">
    <property type="entry name" value="Sulfatase_CS"/>
</dbReference>
<dbReference type="RefSeq" id="WP_119668660.1">
    <property type="nucleotide sequence ID" value="NZ_QXED01000004.1"/>
</dbReference>
<dbReference type="EMBL" id="QXED01000004">
    <property type="protein sequence ID" value="RIV22475.1"/>
    <property type="molecule type" value="Genomic_DNA"/>
</dbReference>
<dbReference type="PROSITE" id="PS00523">
    <property type="entry name" value="SULFATASE_1"/>
    <property type="match status" value="1"/>
</dbReference>
<dbReference type="SUPFAM" id="SSF53649">
    <property type="entry name" value="Alkaline phosphatase-like"/>
    <property type="match status" value="1"/>
</dbReference>
<evidence type="ECO:0000256" key="6">
    <source>
        <dbReference type="ARBA" id="ARBA00022837"/>
    </source>
</evidence>
<evidence type="ECO:0000256" key="1">
    <source>
        <dbReference type="ARBA" id="ARBA00001913"/>
    </source>
</evidence>
<reference evidence="9 10" key="1">
    <citation type="submission" date="2018-08" db="EMBL/GenBank/DDBJ databases">
        <title>Fibrisoma montanum sp. nov., isolated from Danxia mountain soil.</title>
        <authorList>
            <person name="Huang Y."/>
        </authorList>
    </citation>
    <scope>NUCLEOTIDE SEQUENCE [LARGE SCALE GENOMIC DNA]</scope>
    <source>
        <strain evidence="9 10">HYT19</strain>
    </source>
</reference>
<evidence type="ECO:0000256" key="7">
    <source>
        <dbReference type="SAM" id="SignalP"/>
    </source>
</evidence>
<dbReference type="AlphaFoldDB" id="A0A418M8P9"/>
<sequence>MRFGTLLLVLLTCLLTAATLRVLPSGQQPARTVAQRPNIVFILADDLGYMDLRCYGNPYNETPNLDSLARRGIRFTQAYSACPVCSPSRAAILTGKHPARLHLTNFIGGERVDTTSSLLPANWRRYLPASETTLAELLKQQSYVTGMVGKWHLGAAGDSLTPTAQGFDYERQISKNGLDYYNYSIVSNNRTVFEDTGKEYLTDKLTDYALEFIDQNKGKQQPLFLYLAYSAPHILLIPRADKLSKFLYRYPRFNGRYNPSYAAMLLSLDEGVGRVLQKLNDAGLADNTLVVFTSDNGGLGMPEAGPAPTDNSPLRKWKGHVYEGGIRVPLIMAGSGITAQNATCDRYLTGTDFVPTFMEMLQTNWKPTVPDGKSFYALLGNPAAAFQRGPVFWHYPHFSNQASRPSAAIRDGDYKLVEHYETGKTELYNLGNDLSESTDLAQQQPQKARELLGKLTKWRAEVQANMPRPNPAYAVKR</sequence>
<proteinExistence type="inferred from homology"/>
<keyword evidence="10" id="KW-1185">Reference proteome</keyword>
<dbReference type="PANTHER" id="PTHR42693">
    <property type="entry name" value="ARYLSULFATASE FAMILY MEMBER"/>
    <property type="match status" value="1"/>
</dbReference>
<keyword evidence="3" id="KW-0479">Metal-binding</keyword>
<keyword evidence="4 7" id="KW-0732">Signal</keyword>
<dbReference type="GO" id="GO:0046872">
    <property type="term" value="F:metal ion binding"/>
    <property type="evidence" value="ECO:0007669"/>
    <property type="project" value="UniProtKB-KW"/>
</dbReference>
<comment type="caution">
    <text evidence="9">The sequence shown here is derived from an EMBL/GenBank/DDBJ whole genome shotgun (WGS) entry which is preliminary data.</text>
</comment>
<dbReference type="InterPro" id="IPR050738">
    <property type="entry name" value="Sulfatase"/>
</dbReference>
<evidence type="ECO:0000256" key="2">
    <source>
        <dbReference type="ARBA" id="ARBA00008779"/>
    </source>
</evidence>
<evidence type="ECO:0000313" key="9">
    <source>
        <dbReference type="EMBL" id="RIV22475.1"/>
    </source>
</evidence>
<dbReference type="Gene3D" id="3.40.720.10">
    <property type="entry name" value="Alkaline Phosphatase, subunit A"/>
    <property type="match status" value="1"/>
</dbReference>
<keyword evidence="5" id="KW-0378">Hydrolase</keyword>
<dbReference type="Pfam" id="PF00884">
    <property type="entry name" value="Sulfatase"/>
    <property type="match status" value="1"/>
</dbReference>
<accession>A0A418M8P9</accession>
<keyword evidence="6" id="KW-0106">Calcium</keyword>
<comment type="cofactor">
    <cofactor evidence="1">
        <name>Ca(2+)</name>
        <dbReference type="ChEBI" id="CHEBI:29108"/>
    </cofactor>
</comment>
<dbReference type="Proteomes" id="UP000283523">
    <property type="component" value="Unassembled WGS sequence"/>
</dbReference>
<organism evidence="9 10">
    <name type="scientific">Fibrisoma montanum</name>
    <dbReference type="NCBI Taxonomy" id="2305895"/>
    <lineage>
        <taxon>Bacteria</taxon>
        <taxon>Pseudomonadati</taxon>
        <taxon>Bacteroidota</taxon>
        <taxon>Cytophagia</taxon>
        <taxon>Cytophagales</taxon>
        <taxon>Spirosomataceae</taxon>
        <taxon>Fibrisoma</taxon>
    </lineage>
</organism>
<name>A0A418M8P9_9BACT</name>
<feature type="domain" description="Sulfatase N-terminal" evidence="8">
    <location>
        <begin position="37"/>
        <end position="361"/>
    </location>
</feature>
<feature type="signal peptide" evidence="7">
    <location>
        <begin position="1"/>
        <end position="17"/>
    </location>
</feature>
<protein>
    <submittedName>
        <fullName evidence="9">DUF4976 domain-containing protein</fullName>
    </submittedName>
</protein>
<dbReference type="InterPro" id="IPR017850">
    <property type="entry name" value="Alkaline_phosphatase_core_sf"/>
</dbReference>
<comment type="similarity">
    <text evidence="2">Belongs to the sulfatase family.</text>
</comment>
<dbReference type="OrthoDB" id="9764377at2"/>
<evidence type="ECO:0000313" key="10">
    <source>
        <dbReference type="Proteomes" id="UP000283523"/>
    </source>
</evidence>